<keyword evidence="2" id="KW-1185">Reference proteome</keyword>
<protein>
    <submittedName>
        <fullName evidence="1">Uncharacterized protein</fullName>
    </submittedName>
</protein>
<name>A0A9W8QQN1_AKAMU</name>
<evidence type="ECO:0000313" key="2">
    <source>
        <dbReference type="Proteomes" id="UP001144673"/>
    </source>
</evidence>
<sequence length="128" mass="13859">MVFNKDFVATSSPRLMLIFADCGPLESNRLGQLRIDGRLIKVKQKPVAGPLTHGCAAKTGKKQRYGWLHTYQSKRDLNGLVLDVESAAVSGSQGAGAGGEDPLYLLTLGVDEQDDHDLEEKYNAKEGA</sequence>
<comment type="caution">
    <text evidence="1">The sequence shown here is derived from an EMBL/GenBank/DDBJ whole genome shotgun (WGS) entry which is preliminary data.</text>
</comment>
<dbReference type="KEGG" id="amus:LMH87_006641"/>
<organism evidence="1 2">
    <name type="scientific">Akanthomyces muscarius</name>
    <name type="common">Entomopathogenic fungus</name>
    <name type="synonym">Lecanicillium muscarium</name>
    <dbReference type="NCBI Taxonomy" id="2231603"/>
    <lineage>
        <taxon>Eukaryota</taxon>
        <taxon>Fungi</taxon>
        <taxon>Dikarya</taxon>
        <taxon>Ascomycota</taxon>
        <taxon>Pezizomycotina</taxon>
        <taxon>Sordariomycetes</taxon>
        <taxon>Hypocreomycetidae</taxon>
        <taxon>Hypocreales</taxon>
        <taxon>Cordycipitaceae</taxon>
        <taxon>Akanthomyces</taxon>
    </lineage>
</organism>
<dbReference type="GeneID" id="80893800"/>
<gene>
    <name evidence="1" type="ORF">LMH87_006641</name>
</gene>
<dbReference type="AlphaFoldDB" id="A0A9W8QQN1"/>
<dbReference type="EMBL" id="JAJHUN010000001">
    <property type="protein sequence ID" value="KAJ4164991.1"/>
    <property type="molecule type" value="Genomic_DNA"/>
</dbReference>
<dbReference type="Proteomes" id="UP001144673">
    <property type="component" value="Chromosome 1"/>
</dbReference>
<reference evidence="1" key="1">
    <citation type="journal article" date="2023" name="Access Microbiol">
        <title>De-novo genome assembly for Akanthomyces muscarius, a biocontrol agent of insect agricultural pests.</title>
        <authorList>
            <person name="Erdos Z."/>
            <person name="Studholme D.J."/>
            <person name="Raymond B."/>
            <person name="Sharma M."/>
        </authorList>
    </citation>
    <scope>NUCLEOTIDE SEQUENCE</scope>
    <source>
        <strain evidence="1">Ve6</strain>
    </source>
</reference>
<evidence type="ECO:0000313" key="1">
    <source>
        <dbReference type="EMBL" id="KAJ4164991.1"/>
    </source>
</evidence>
<accession>A0A9W8QQN1</accession>
<proteinExistence type="predicted"/>
<dbReference type="RefSeq" id="XP_056059906.1">
    <property type="nucleotide sequence ID" value="XM_056204560.1"/>
</dbReference>